<dbReference type="CDD" id="cd04902">
    <property type="entry name" value="ACT_3PGDH-xct"/>
    <property type="match status" value="1"/>
</dbReference>
<dbReference type="InterPro" id="IPR029009">
    <property type="entry name" value="ASB_dom_sf"/>
</dbReference>
<comment type="similarity">
    <text evidence="2 9">Belongs to the D-isomer specific 2-hydroxyacid dehydrogenase family.</text>
</comment>
<feature type="region of interest" description="Disordered" evidence="10">
    <location>
        <begin position="1"/>
        <end position="20"/>
    </location>
</feature>
<dbReference type="InterPro" id="IPR045865">
    <property type="entry name" value="ACT-like_dom_sf"/>
</dbReference>
<gene>
    <name evidence="14" type="ORF">PG994_005665</name>
</gene>
<comment type="caution">
    <text evidence="14">The sequence shown here is derived from an EMBL/GenBank/DDBJ whole genome shotgun (WGS) entry which is preliminary data.</text>
</comment>
<evidence type="ECO:0000256" key="9">
    <source>
        <dbReference type="RuleBase" id="RU363003"/>
    </source>
</evidence>
<name>A0ABR1VGB9_9PEZI</name>
<dbReference type="SUPFAM" id="SSF52283">
    <property type="entry name" value="Formate/glycerate dehydrogenase catalytic domain-like"/>
    <property type="match status" value="1"/>
</dbReference>
<feature type="domain" description="D-3-phosphoglycerate dehydrogenase ASB" evidence="13">
    <location>
        <begin position="344"/>
        <end position="469"/>
    </location>
</feature>
<dbReference type="Pfam" id="PF02826">
    <property type="entry name" value="2-Hacid_dh_C"/>
    <property type="match status" value="1"/>
</dbReference>
<dbReference type="InterPro" id="IPR006139">
    <property type="entry name" value="D-isomer_2_OHA_DH_cat_dom"/>
</dbReference>
<keyword evidence="6 9" id="KW-0520">NAD</keyword>
<dbReference type="InterPro" id="IPR045626">
    <property type="entry name" value="PGDH_ASB_dom"/>
</dbReference>
<keyword evidence="5" id="KW-0007">Acetylation</keyword>
<evidence type="ECO:0000256" key="6">
    <source>
        <dbReference type="ARBA" id="ARBA00023027"/>
    </source>
</evidence>
<feature type="domain" description="D-isomer specific 2-hydroxyacid dehydrogenase NAD-binding" evidence="12">
    <location>
        <begin position="122"/>
        <end position="301"/>
    </location>
</feature>
<dbReference type="Pfam" id="PF19304">
    <property type="entry name" value="PGDH_inter"/>
    <property type="match status" value="1"/>
</dbReference>
<dbReference type="Gene3D" id="3.30.1330.90">
    <property type="entry name" value="D-3-phosphoglycerate dehydrogenase, domain 3"/>
    <property type="match status" value="1"/>
</dbReference>
<dbReference type="Gene3D" id="3.40.50.720">
    <property type="entry name" value="NAD(P)-binding Rossmann-like Domain"/>
    <property type="match status" value="2"/>
</dbReference>
<dbReference type="GeneID" id="92090137"/>
<comment type="catalytic activity">
    <reaction evidence="8 9">
        <text>(2R)-3-phosphoglycerate + NAD(+) = 3-phosphooxypyruvate + NADH + H(+)</text>
        <dbReference type="Rhea" id="RHEA:12641"/>
        <dbReference type="ChEBI" id="CHEBI:15378"/>
        <dbReference type="ChEBI" id="CHEBI:18110"/>
        <dbReference type="ChEBI" id="CHEBI:57540"/>
        <dbReference type="ChEBI" id="CHEBI:57945"/>
        <dbReference type="ChEBI" id="CHEBI:58272"/>
        <dbReference type="EC" id="1.1.1.95"/>
    </reaction>
</comment>
<dbReference type="EMBL" id="JAQQWL010000006">
    <property type="protein sequence ID" value="KAK8069049.1"/>
    <property type="molecule type" value="Genomic_DNA"/>
</dbReference>
<dbReference type="InterPro" id="IPR006236">
    <property type="entry name" value="PGDH"/>
</dbReference>
<dbReference type="EC" id="1.1.1.95" evidence="9"/>
<organism evidence="14 15">
    <name type="scientific">Apiospora phragmitis</name>
    <dbReference type="NCBI Taxonomy" id="2905665"/>
    <lineage>
        <taxon>Eukaryota</taxon>
        <taxon>Fungi</taxon>
        <taxon>Dikarya</taxon>
        <taxon>Ascomycota</taxon>
        <taxon>Pezizomycotina</taxon>
        <taxon>Sordariomycetes</taxon>
        <taxon>Xylariomycetidae</taxon>
        <taxon>Amphisphaeriales</taxon>
        <taxon>Apiosporaceae</taxon>
        <taxon>Apiospora</taxon>
    </lineage>
</organism>
<proteinExistence type="inferred from homology"/>
<dbReference type="SUPFAM" id="SSF51735">
    <property type="entry name" value="NAD(P)-binding Rossmann-fold domains"/>
    <property type="match status" value="1"/>
</dbReference>
<dbReference type="Gene3D" id="3.30.70.260">
    <property type="match status" value="1"/>
</dbReference>
<evidence type="ECO:0000259" key="11">
    <source>
        <dbReference type="Pfam" id="PF00389"/>
    </source>
</evidence>
<dbReference type="InterPro" id="IPR036291">
    <property type="entry name" value="NAD(P)-bd_dom_sf"/>
</dbReference>
<evidence type="ECO:0000256" key="10">
    <source>
        <dbReference type="SAM" id="MobiDB-lite"/>
    </source>
</evidence>
<dbReference type="CDD" id="cd12173">
    <property type="entry name" value="PGDH_4"/>
    <property type="match status" value="1"/>
</dbReference>
<evidence type="ECO:0000313" key="14">
    <source>
        <dbReference type="EMBL" id="KAK8069049.1"/>
    </source>
</evidence>
<comment type="pathway">
    <text evidence="1 9">Amino-acid biosynthesis; L-serine biosynthesis; L-serine from 3-phospho-D-glycerate: step 1/3.</text>
</comment>
<dbReference type="Pfam" id="PF00389">
    <property type="entry name" value="2-Hacid_dh"/>
    <property type="match status" value="1"/>
</dbReference>
<keyword evidence="15" id="KW-1185">Reference proteome</keyword>
<reference evidence="14 15" key="1">
    <citation type="submission" date="2023-01" db="EMBL/GenBank/DDBJ databases">
        <title>Analysis of 21 Apiospora genomes using comparative genomics revels a genus with tremendous synthesis potential of carbohydrate active enzymes and secondary metabolites.</title>
        <authorList>
            <person name="Sorensen T."/>
        </authorList>
    </citation>
    <scope>NUCLEOTIDE SEQUENCE [LARGE SCALE GENOMIC DNA]</scope>
    <source>
        <strain evidence="14 15">CBS 135458</strain>
    </source>
</reference>
<keyword evidence="4" id="KW-0597">Phosphoprotein</keyword>
<comment type="subunit">
    <text evidence="3">Homotetramer.</text>
</comment>
<evidence type="ECO:0000259" key="13">
    <source>
        <dbReference type="Pfam" id="PF19304"/>
    </source>
</evidence>
<evidence type="ECO:0000256" key="7">
    <source>
        <dbReference type="ARBA" id="ARBA00023299"/>
    </source>
</evidence>
<dbReference type="InterPro" id="IPR006140">
    <property type="entry name" value="D-isomer_DH_NAD-bd"/>
</dbReference>
<dbReference type="Proteomes" id="UP001480595">
    <property type="component" value="Unassembled WGS sequence"/>
</dbReference>
<evidence type="ECO:0000259" key="12">
    <source>
        <dbReference type="Pfam" id="PF02826"/>
    </source>
</evidence>
<dbReference type="SUPFAM" id="SSF143548">
    <property type="entry name" value="Serine metabolism enzymes domain"/>
    <property type="match status" value="1"/>
</dbReference>
<dbReference type="PANTHER" id="PTHR42938">
    <property type="entry name" value="FORMATE DEHYDROGENASE 1"/>
    <property type="match status" value="1"/>
</dbReference>
<dbReference type="SUPFAM" id="SSF55021">
    <property type="entry name" value="ACT-like"/>
    <property type="match status" value="1"/>
</dbReference>
<sequence length="589" mass="62228">MAPNTVHVQRGSVDSPGKPRVLVPEKVSPDGLSILTSDFEVDLRPGLSAEELLEAIPSYHGLIVRSETKVTAKILAAGTKLRVVARAGVGVDNIDVDAATAQGIIVVNSPSGNIVAAAEHTVALLLATARNIGRADRTFKEGKWERSKLVGVEVGHKTLGIIGLGKVGMKVARMCVGLGMKVVAVDPYASADLARQANVELVATLDEVLPIVDFLTIHTPLLASTLDLLGEEELKKMKKTARVLNVARGGVYNEAALLKALDEGWIAGAGLDVFTKEPPEEGSMAAELAKHPKAVSTPHLGASTVEAQENVSLDVCGQVLLILKGGLPTSAVNAPLILPEEYRKLQPFVKLIEKMGGLYTQHYVGAQGKMLGGRKFELVYQGDLASITNTRPLFAALVKGLVSTISDSGGRDVNIVNANLIAKEKGLVINEMHTHETSDSQTFASLVTLRSVDKDKRSEQVIEGYVSGNTVYISKLDRFTASFTPEGTLLILHNYDEPGKIGGVGTNLGKHGINVRFMQVASLEAEGEPVMGNLTRVDSAVAGVEPSAPKGKGGDEALMILGVNGVVGKEVVDDLKTAEGILDVSLVQL</sequence>
<keyword evidence="9" id="KW-0028">Amino-acid biosynthesis</keyword>
<dbReference type="RefSeq" id="XP_066716343.1">
    <property type="nucleotide sequence ID" value="XM_066857074.1"/>
</dbReference>
<evidence type="ECO:0000256" key="4">
    <source>
        <dbReference type="ARBA" id="ARBA00022553"/>
    </source>
</evidence>
<keyword evidence="7 9" id="KW-0718">Serine biosynthesis</keyword>
<dbReference type="PANTHER" id="PTHR42938:SF22">
    <property type="entry name" value="D-3-PHOSPHOGLYCERATE DEHYDROGENASE"/>
    <property type="match status" value="1"/>
</dbReference>
<evidence type="ECO:0000256" key="3">
    <source>
        <dbReference type="ARBA" id="ARBA00011881"/>
    </source>
</evidence>
<feature type="domain" description="D-isomer specific 2-hydroxyacid dehydrogenase catalytic" evidence="11">
    <location>
        <begin position="21"/>
        <end position="333"/>
    </location>
</feature>
<evidence type="ECO:0000256" key="5">
    <source>
        <dbReference type="ARBA" id="ARBA00022990"/>
    </source>
</evidence>
<evidence type="ECO:0000256" key="2">
    <source>
        <dbReference type="ARBA" id="ARBA00005854"/>
    </source>
</evidence>
<accession>A0ABR1VGB9</accession>
<protein>
    <recommendedName>
        <fullName evidence="9">D-3-phosphoglycerate dehydrogenase</fullName>
        <ecNumber evidence="9">1.1.1.95</ecNumber>
    </recommendedName>
</protein>
<evidence type="ECO:0000313" key="15">
    <source>
        <dbReference type="Proteomes" id="UP001480595"/>
    </source>
</evidence>
<dbReference type="NCBIfam" id="TIGR01327">
    <property type="entry name" value="PGDH"/>
    <property type="match status" value="1"/>
</dbReference>
<keyword evidence="9" id="KW-0560">Oxidoreductase</keyword>
<evidence type="ECO:0000256" key="1">
    <source>
        <dbReference type="ARBA" id="ARBA00005216"/>
    </source>
</evidence>
<evidence type="ECO:0000256" key="8">
    <source>
        <dbReference type="ARBA" id="ARBA00048731"/>
    </source>
</evidence>